<protein>
    <submittedName>
        <fullName evidence="1">Uncharacterized protein</fullName>
    </submittedName>
</protein>
<sequence length="177" mass="20599">MCVRYSLISKELVVNFWKLVSNYFKCCMEDSNDSTTKSFRSSKSVAAKKSWIEERIMWRESTHDFLSNICRFHCYLSLLRPNYVNMRKPSRAHFGKLIWLWGLGSVLFFVIVQFEGNNYCKKKKTTVLLSKWVGLSGRPISPIYLHVPGFKNSEPSLIDQVFSWADMGRPTGFWASS</sequence>
<name>A0ACB0LB28_TRIPR</name>
<reference evidence="1" key="1">
    <citation type="submission" date="2023-10" db="EMBL/GenBank/DDBJ databases">
        <authorList>
            <person name="Rodriguez Cubillos JULIANA M."/>
            <person name="De Vega J."/>
        </authorList>
    </citation>
    <scope>NUCLEOTIDE SEQUENCE</scope>
</reference>
<dbReference type="EMBL" id="CASHSV030000513">
    <property type="protein sequence ID" value="CAJ2666491.1"/>
    <property type="molecule type" value="Genomic_DNA"/>
</dbReference>
<accession>A0ACB0LB28</accession>
<keyword evidence="2" id="KW-1185">Reference proteome</keyword>
<gene>
    <name evidence="1" type="ORF">MILVUS5_LOCUS31279</name>
</gene>
<organism evidence="1 2">
    <name type="scientific">Trifolium pratense</name>
    <name type="common">Red clover</name>
    <dbReference type="NCBI Taxonomy" id="57577"/>
    <lineage>
        <taxon>Eukaryota</taxon>
        <taxon>Viridiplantae</taxon>
        <taxon>Streptophyta</taxon>
        <taxon>Embryophyta</taxon>
        <taxon>Tracheophyta</taxon>
        <taxon>Spermatophyta</taxon>
        <taxon>Magnoliopsida</taxon>
        <taxon>eudicotyledons</taxon>
        <taxon>Gunneridae</taxon>
        <taxon>Pentapetalae</taxon>
        <taxon>rosids</taxon>
        <taxon>fabids</taxon>
        <taxon>Fabales</taxon>
        <taxon>Fabaceae</taxon>
        <taxon>Papilionoideae</taxon>
        <taxon>50 kb inversion clade</taxon>
        <taxon>NPAAA clade</taxon>
        <taxon>Hologalegina</taxon>
        <taxon>IRL clade</taxon>
        <taxon>Trifolieae</taxon>
        <taxon>Trifolium</taxon>
    </lineage>
</organism>
<evidence type="ECO:0000313" key="1">
    <source>
        <dbReference type="EMBL" id="CAJ2666491.1"/>
    </source>
</evidence>
<comment type="caution">
    <text evidence="1">The sequence shown here is derived from an EMBL/GenBank/DDBJ whole genome shotgun (WGS) entry which is preliminary data.</text>
</comment>
<dbReference type="Proteomes" id="UP001177021">
    <property type="component" value="Unassembled WGS sequence"/>
</dbReference>
<evidence type="ECO:0000313" key="2">
    <source>
        <dbReference type="Proteomes" id="UP001177021"/>
    </source>
</evidence>
<proteinExistence type="predicted"/>